<keyword evidence="5" id="KW-0808">Transferase</keyword>
<dbReference type="GO" id="GO:0019172">
    <property type="term" value="F:glyoxalase III activity"/>
    <property type="evidence" value="ECO:0007669"/>
    <property type="project" value="TreeGrafter"/>
</dbReference>
<dbReference type="GO" id="GO:0005737">
    <property type="term" value="C:cytoplasm"/>
    <property type="evidence" value="ECO:0007669"/>
    <property type="project" value="TreeGrafter"/>
</dbReference>
<dbReference type="Gene3D" id="3.40.50.880">
    <property type="match status" value="1"/>
</dbReference>
<dbReference type="InterPro" id="IPR050325">
    <property type="entry name" value="Prot/Nucl_acid_deglycase"/>
</dbReference>
<keyword evidence="5" id="KW-0315">Glutamine amidotransferase</keyword>
<keyword evidence="2" id="KW-0456">Lyase</keyword>
<dbReference type="RefSeq" id="WP_109810201.1">
    <property type="nucleotide sequence ID" value="NZ_QGKU01000010.1"/>
</dbReference>
<evidence type="ECO:0000313" key="5">
    <source>
        <dbReference type="EMBL" id="PWR04216.1"/>
    </source>
</evidence>
<dbReference type="Proteomes" id="UP000245680">
    <property type="component" value="Unassembled WGS sequence"/>
</dbReference>
<dbReference type="GO" id="GO:0016740">
    <property type="term" value="F:transferase activity"/>
    <property type="evidence" value="ECO:0007669"/>
    <property type="project" value="UniProtKB-KW"/>
</dbReference>
<keyword evidence="1" id="KW-0346">Stress response</keyword>
<gene>
    <name evidence="5" type="ORF">DKT77_02680</name>
</gene>
<dbReference type="PANTHER" id="PTHR48094:SF11">
    <property type="entry name" value="GLUTATHIONE-INDEPENDENT GLYOXALASE HSP31-RELATED"/>
    <property type="match status" value="1"/>
</dbReference>
<dbReference type="PANTHER" id="PTHR48094">
    <property type="entry name" value="PROTEIN/NUCLEIC ACID DEGLYCASE DJ-1-RELATED"/>
    <property type="match status" value="1"/>
</dbReference>
<comment type="caution">
    <text evidence="5">The sequence shown here is derived from an EMBL/GenBank/DDBJ whole genome shotgun (WGS) entry which is preliminary data.</text>
</comment>
<evidence type="ECO:0000313" key="6">
    <source>
        <dbReference type="Proteomes" id="UP000245680"/>
    </source>
</evidence>
<sequence length="235" mass="24962">MTHSHKILIIATSARDMGNGQGETGLWLEELTTPYYAFLDAGAEVTVASIKGGEIPIDARSLSDEDEKPASVRRYEADETFQRAMKSSACFSRLPATEYDAIFLPGGHGTMFDYPDSRALAGLVTETLESGRVVAAVCHGPAGLISALNSDGTPVVQGRRVTGFTDTEEKAVGLDGAVPFLLETRLRELGADFVKADDFAVHAVRDSTLVTGQNPASAGRAAELVMEVLAERVSA</sequence>
<dbReference type="CDD" id="cd03141">
    <property type="entry name" value="GATase1_Hsp31_like"/>
    <property type="match status" value="1"/>
</dbReference>
<dbReference type="EMBL" id="QGKU01000010">
    <property type="protein sequence ID" value="PWR04216.1"/>
    <property type="molecule type" value="Genomic_DNA"/>
</dbReference>
<dbReference type="InterPro" id="IPR002818">
    <property type="entry name" value="DJ-1/PfpI"/>
</dbReference>
<dbReference type="InterPro" id="IPR029062">
    <property type="entry name" value="Class_I_gatase-like"/>
</dbReference>
<dbReference type="GO" id="GO:0019243">
    <property type="term" value="P:methylglyoxal catabolic process to D-lactate via S-lactoyl-glutathione"/>
    <property type="evidence" value="ECO:0007669"/>
    <property type="project" value="TreeGrafter"/>
</dbReference>
<comment type="similarity">
    <text evidence="3">Belongs to the peptidase C56 family. HSP31-like subfamily.</text>
</comment>
<evidence type="ECO:0000259" key="4">
    <source>
        <dbReference type="Pfam" id="PF01965"/>
    </source>
</evidence>
<organism evidence="5 6">
    <name type="scientific">Meridianimarinicoccus roseus</name>
    <dbReference type="NCBI Taxonomy" id="2072018"/>
    <lineage>
        <taxon>Bacteria</taxon>
        <taxon>Pseudomonadati</taxon>
        <taxon>Pseudomonadota</taxon>
        <taxon>Alphaproteobacteria</taxon>
        <taxon>Rhodobacterales</taxon>
        <taxon>Paracoccaceae</taxon>
        <taxon>Meridianimarinicoccus</taxon>
    </lineage>
</organism>
<dbReference type="AlphaFoldDB" id="A0A2V2LLX3"/>
<dbReference type="Pfam" id="PF01965">
    <property type="entry name" value="DJ-1_PfpI"/>
    <property type="match status" value="1"/>
</dbReference>
<reference evidence="5 6" key="1">
    <citation type="submission" date="2018-05" db="EMBL/GenBank/DDBJ databases">
        <title>Rhodobacteraceae gen. nov., sp. nov. isolated from sea water.</title>
        <authorList>
            <person name="Ren Y."/>
        </authorList>
    </citation>
    <scope>NUCLEOTIDE SEQUENCE [LARGE SCALE GENOMIC DNA]</scope>
    <source>
        <strain evidence="5 6">TG-679</strain>
    </source>
</reference>
<dbReference type="OrthoDB" id="9792284at2"/>
<evidence type="ECO:0000256" key="3">
    <source>
        <dbReference type="ARBA" id="ARBA00038493"/>
    </source>
</evidence>
<keyword evidence="6" id="KW-1185">Reference proteome</keyword>
<dbReference type="SUPFAM" id="SSF52317">
    <property type="entry name" value="Class I glutamine amidotransferase-like"/>
    <property type="match status" value="1"/>
</dbReference>
<feature type="domain" description="DJ-1/PfpI" evidence="4">
    <location>
        <begin position="30"/>
        <end position="220"/>
    </location>
</feature>
<accession>A0A2V2LLX3</accession>
<name>A0A2V2LLX3_9RHOB</name>
<evidence type="ECO:0000256" key="1">
    <source>
        <dbReference type="ARBA" id="ARBA00023016"/>
    </source>
</evidence>
<evidence type="ECO:0000256" key="2">
    <source>
        <dbReference type="ARBA" id="ARBA00023239"/>
    </source>
</evidence>
<protein>
    <submittedName>
        <fullName evidence="5">Glutamine amidotransferase</fullName>
    </submittedName>
</protein>
<proteinExistence type="inferred from homology"/>